<accession>A0A0C2NEK9</accession>
<organism evidence="2 3">
    <name type="scientific">Thelohanellus kitauei</name>
    <name type="common">Myxosporean</name>
    <dbReference type="NCBI Taxonomy" id="669202"/>
    <lineage>
        <taxon>Eukaryota</taxon>
        <taxon>Metazoa</taxon>
        <taxon>Cnidaria</taxon>
        <taxon>Myxozoa</taxon>
        <taxon>Myxosporea</taxon>
        <taxon>Bivalvulida</taxon>
        <taxon>Platysporina</taxon>
        <taxon>Myxobolidae</taxon>
        <taxon>Thelohanellus</taxon>
    </lineage>
</organism>
<sequence>MLIPTEHENLFSYGVRKKALNKLGQEYISTILETSFNTYSVRSDESGNKETDNFDIVLPSESAEKFFRGAMIAIIILFFGAIIGACFGVSYLMYLRNKKFFYL</sequence>
<dbReference type="Proteomes" id="UP000031668">
    <property type="component" value="Unassembled WGS sequence"/>
</dbReference>
<proteinExistence type="predicted"/>
<comment type="caution">
    <text evidence="2">The sequence shown here is derived from an EMBL/GenBank/DDBJ whole genome shotgun (WGS) entry which is preliminary data.</text>
</comment>
<keyword evidence="3" id="KW-1185">Reference proteome</keyword>
<evidence type="ECO:0000313" key="2">
    <source>
        <dbReference type="EMBL" id="KII74795.1"/>
    </source>
</evidence>
<evidence type="ECO:0000256" key="1">
    <source>
        <dbReference type="SAM" id="Phobius"/>
    </source>
</evidence>
<dbReference type="EMBL" id="JWZT01000253">
    <property type="protein sequence ID" value="KII74795.1"/>
    <property type="molecule type" value="Genomic_DNA"/>
</dbReference>
<dbReference type="AlphaFoldDB" id="A0A0C2NEK9"/>
<keyword evidence="1" id="KW-0812">Transmembrane</keyword>
<protein>
    <submittedName>
        <fullName evidence="2">Uncharacterized protein</fullName>
    </submittedName>
</protein>
<feature type="transmembrane region" description="Helical" evidence="1">
    <location>
        <begin position="70"/>
        <end position="94"/>
    </location>
</feature>
<name>A0A0C2NEK9_THEKT</name>
<reference evidence="2 3" key="1">
    <citation type="journal article" date="2014" name="Genome Biol. Evol.">
        <title>The genome of the myxosporean Thelohanellus kitauei shows adaptations to nutrient acquisition within its fish host.</title>
        <authorList>
            <person name="Yang Y."/>
            <person name="Xiong J."/>
            <person name="Zhou Z."/>
            <person name="Huo F."/>
            <person name="Miao W."/>
            <person name="Ran C."/>
            <person name="Liu Y."/>
            <person name="Zhang J."/>
            <person name="Feng J."/>
            <person name="Wang M."/>
            <person name="Wang M."/>
            <person name="Wang L."/>
            <person name="Yao B."/>
        </authorList>
    </citation>
    <scope>NUCLEOTIDE SEQUENCE [LARGE SCALE GENOMIC DNA]</scope>
    <source>
        <strain evidence="2">Wuqing</strain>
    </source>
</reference>
<evidence type="ECO:0000313" key="3">
    <source>
        <dbReference type="Proteomes" id="UP000031668"/>
    </source>
</evidence>
<gene>
    <name evidence="2" type="ORF">RF11_03075</name>
</gene>
<keyword evidence="1" id="KW-0472">Membrane</keyword>
<keyword evidence="1" id="KW-1133">Transmembrane helix</keyword>